<dbReference type="AlphaFoldDB" id="A0A813I1L2"/>
<dbReference type="GO" id="GO:0016779">
    <property type="term" value="F:nucleotidyltransferase activity"/>
    <property type="evidence" value="ECO:0007669"/>
    <property type="project" value="TreeGrafter"/>
</dbReference>
<comment type="caution">
    <text evidence="2">The sequence shown here is derived from an EMBL/GenBank/DDBJ whole genome shotgun (WGS) entry which is preliminary data.</text>
</comment>
<dbReference type="OrthoDB" id="10255449at2759"/>
<dbReference type="GO" id="GO:0004792">
    <property type="term" value="F:thiosulfate-cyanide sulfurtransferase activity"/>
    <property type="evidence" value="ECO:0007669"/>
    <property type="project" value="TreeGrafter"/>
</dbReference>
<dbReference type="GO" id="GO:0005737">
    <property type="term" value="C:cytoplasm"/>
    <property type="evidence" value="ECO:0007669"/>
    <property type="project" value="TreeGrafter"/>
</dbReference>
<dbReference type="InterPro" id="IPR035985">
    <property type="entry name" value="Ubiquitin-activating_enz"/>
</dbReference>
<feature type="domain" description="THIF-type NAD/FAD binding fold" evidence="1">
    <location>
        <begin position="76"/>
        <end position="234"/>
    </location>
</feature>
<evidence type="ECO:0000313" key="3">
    <source>
        <dbReference type="Proteomes" id="UP000654075"/>
    </source>
</evidence>
<feature type="non-terminal residue" evidence="2">
    <location>
        <position position="1"/>
    </location>
</feature>
<evidence type="ECO:0000259" key="1">
    <source>
        <dbReference type="Pfam" id="PF00899"/>
    </source>
</evidence>
<dbReference type="PANTHER" id="PTHR10953">
    <property type="entry name" value="UBIQUITIN-ACTIVATING ENZYME E1"/>
    <property type="match status" value="1"/>
</dbReference>
<dbReference type="CDD" id="cd01483">
    <property type="entry name" value="E1_enzyme_family"/>
    <property type="match status" value="1"/>
</dbReference>
<dbReference type="SUPFAM" id="SSF69572">
    <property type="entry name" value="Activating enzymes of the ubiquitin-like proteins"/>
    <property type="match status" value="1"/>
</dbReference>
<sequence>MSLGLSGAGDVCSVAPARTDLTDAQFRGFVRQDEEWPEDSAQYQAGCELENRKRPPPTEVPGDAFDRQRVICGFDQGLIERQVCLVLGAGGIGQNVALTLGRLGVRKIILVDRDVYDANNLTRQCLGSQADVGQRKVDVAARGLRECHSLRSEVEAVHCDAVLEWHRIVDLARQATVVFNGIDVGVMWDYCVNSLCKELGIPLCVGQSFGWKFSTELYTSRASEVCAFCYDSTLSTFGASERAVNMKGGILERLSGFLASRGKQDLDVDVETLSAFLVEDRQFRCEGSSQLSVVVQASMARAGLDSLRCADKLPGDLLAFLKSFQAEVTQRLLPGPISKLQEIAFIPRPRHADTRYIGSWVCPCLGCAVMMVSQWAAWLTAPVQEPAEGSQPEEQRNPPQAITFNLDSGMTSEEQLGYELGALGVAPEKAERRFCREAAKPTCQVCAAAASAAAEETLFFGRLPVVLAPVPGSALELPAAWALPRLEGVERSKAAEKALQRRQPLGSLGPEYAGAVLPALPALDWERASLGEGGAAPGSSSARWPPELSTVPLLKVPPASAAASAPSALRGVASGVRSALVKVRGSWWRLKGCGNRDEGFPVEAKGDHGELNVRGCCFEHTADTELRMTELASKALAEAGLECANRSAGSFRYVPDVEWPLPKVERWCAVFETLGNARLGDHLLAGLLLLMPYLVPLTSGGDGAFGSLKQA</sequence>
<evidence type="ECO:0000313" key="2">
    <source>
        <dbReference type="EMBL" id="CAE8643831.1"/>
    </source>
</evidence>
<dbReference type="Gene3D" id="3.40.50.720">
    <property type="entry name" value="NAD(P)-binding Rossmann-like Domain"/>
    <property type="match status" value="1"/>
</dbReference>
<dbReference type="Proteomes" id="UP000654075">
    <property type="component" value="Unassembled WGS sequence"/>
</dbReference>
<name>A0A813I1L2_POLGL</name>
<dbReference type="InterPro" id="IPR045886">
    <property type="entry name" value="ThiF/MoeB/HesA"/>
</dbReference>
<dbReference type="InterPro" id="IPR000594">
    <property type="entry name" value="ThiF_NAD_FAD-bd"/>
</dbReference>
<dbReference type="GO" id="GO:0042292">
    <property type="term" value="F:URM1 activating enzyme activity"/>
    <property type="evidence" value="ECO:0007669"/>
    <property type="project" value="TreeGrafter"/>
</dbReference>
<dbReference type="EMBL" id="CAJNNV010033448">
    <property type="protein sequence ID" value="CAE8643831.1"/>
    <property type="molecule type" value="Genomic_DNA"/>
</dbReference>
<reference evidence="2" key="1">
    <citation type="submission" date="2021-02" db="EMBL/GenBank/DDBJ databases">
        <authorList>
            <person name="Dougan E. K."/>
            <person name="Rhodes N."/>
            <person name="Thang M."/>
            <person name="Chan C."/>
        </authorList>
    </citation>
    <scope>NUCLEOTIDE SEQUENCE</scope>
</reference>
<accession>A0A813I1L2</accession>
<dbReference type="Pfam" id="PF00899">
    <property type="entry name" value="ThiF"/>
    <property type="match status" value="1"/>
</dbReference>
<dbReference type="PANTHER" id="PTHR10953:SF102">
    <property type="entry name" value="ADENYLYLTRANSFERASE AND SULFURTRANSFERASE MOCS3"/>
    <property type="match status" value="1"/>
</dbReference>
<keyword evidence="3" id="KW-1185">Reference proteome</keyword>
<gene>
    <name evidence="2" type="ORF">PGLA1383_LOCUS58132</name>
</gene>
<protein>
    <recommendedName>
        <fullName evidence="1">THIF-type NAD/FAD binding fold domain-containing protein</fullName>
    </recommendedName>
</protein>
<proteinExistence type="predicted"/>
<organism evidence="2 3">
    <name type="scientific">Polarella glacialis</name>
    <name type="common">Dinoflagellate</name>
    <dbReference type="NCBI Taxonomy" id="89957"/>
    <lineage>
        <taxon>Eukaryota</taxon>
        <taxon>Sar</taxon>
        <taxon>Alveolata</taxon>
        <taxon>Dinophyceae</taxon>
        <taxon>Suessiales</taxon>
        <taxon>Suessiaceae</taxon>
        <taxon>Polarella</taxon>
    </lineage>
</organism>